<evidence type="ECO:0000313" key="3">
    <source>
        <dbReference type="EMBL" id="GDY29489.1"/>
    </source>
</evidence>
<dbReference type="PRINTS" id="PR00412">
    <property type="entry name" value="EPOXHYDRLASE"/>
</dbReference>
<reference evidence="4" key="1">
    <citation type="submission" date="2019-04" db="EMBL/GenBank/DDBJ databases">
        <title>Draft genome sequence of Pseudonocardiaceae bacterium SL3-2-4.</title>
        <authorList>
            <person name="Ningsih F."/>
            <person name="Yokota A."/>
            <person name="Sakai Y."/>
            <person name="Nanatani K."/>
            <person name="Yabe S."/>
            <person name="Oetari A."/>
            <person name="Sjamsuridzal W."/>
        </authorList>
    </citation>
    <scope>NUCLEOTIDE SEQUENCE [LARGE SCALE GENOMIC DNA]</scope>
    <source>
        <strain evidence="4">SL3-2-4</strain>
    </source>
</reference>
<evidence type="ECO:0000259" key="2">
    <source>
        <dbReference type="Pfam" id="PF00561"/>
    </source>
</evidence>
<gene>
    <name evidence="3" type="ORF">GTS_11220</name>
</gene>
<dbReference type="PANTHER" id="PTHR43798">
    <property type="entry name" value="MONOACYLGLYCEROL LIPASE"/>
    <property type="match status" value="1"/>
</dbReference>
<name>A0A4D4J4D8_9PSEU</name>
<dbReference type="RefSeq" id="WP_137812718.1">
    <property type="nucleotide sequence ID" value="NZ_BJFL01000003.1"/>
</dbReference>
<evidence type="ECO:0000313" key="4">
    <source>
        <dbReference type="Proteomes" id="UP000298860"/>
    </source>
</evidence>
<keyword evidence="1 3" id="KW-0378">Hydrolase</keyword>
<evidence type="ECO:0000256" key="1">
    <source>
        <dbReference type="ARBA" id="ARBA00022801"/>
    </source>
</evidence>
<keyword evidence="4" id="KW-1185">Reference proteome</keyword>
<dbReference type="GO" id="GO:0016020">
    <property type="term" value="C:membrane"/>
    <property type="evidence" value="ECO:0007669"/>
    <property type="project" value="TreeGrafter"/>
</dbReference>
<sequence length="291" mass="29772">MAVTGAGGIRLAVREAGRRGALPAVLLHGWAQSSAVWSGLLDTPAMTDGFRLVAADLRGHGDSDAPDGPSAASAGESASAGGYADPDAWAGDVAALLAHAGPGAVLLGWSYGGLVVTDYLRRHGTAGLAGIVLVGAITEIGRDHPGGRIGPVMRAALPAALDEDPAVAVPALLEFTAGLGAGRLPGELVQRLLGAALRVPPRVRAALFRRDVASADVLAAVDVPTLVMHGRRDAVVDPAAGEYAAATIPGATLRWFDDAGHAPFLERPEEFTAELAAFLEKCRAETREVVR</sequence>
<dbReference type="InterPro" id="IPR029058">
    <property type="entry name" value="AB_hydrolase_fold"/>
</dbReference>
<dbReference type="InterPro" id="IPR000639">
    <property type="entry name" value="Epox_hydrolase-like"/>
</dbReference>
<dbReference type="PRINTS" id="PR00111">
    <property type="entry name" value="ABHYDROLASE"/>
</dbReference>
<dbReference type="Gene3D" id="3.40.50.1820">
    <property type="entry name" value="alpha/beta hydrolase"/>
    <property type="match status" value="1"/>
</dbReference>
<comment type="caution">
    <text evidence="3">The sequence shown here is derived from an EMBL/GenBank/DDBJ whole genome shotgun (WGS) entry which is preliminary data.</text>
</comment>
<accession>A0A4D4J4D8</accession>
<dbReference type="InterPro" id="IPR050266">
    <property type="entry name" value="AB_hydrolase_sf"/>
</dbReference>
<dbReference type="OrthoDB" id="9785847at2"/>
<dbReference type="Proteomes" id="UP000298860">
    <property type="component" value="Unassembled WGS sequence"/>
</dbReference>
<proteinExistence type="predicted"/>
<dbReference type="InterPro" id="IPR000073">
    <property type="entry name" value="AB_hydrolase_1"/>
</dbReference>
<feature type="domain" description="AB hydrolase-1" evidence="2">
    <location>
        <begin position="25"/>
        <end position="268"/>
    </location>
</feature>
<dbReference type="PANTHER" id="PTHR43798:SF31">
    <property type="entry name" value="AB HYDROLASE SUPERFAMILY PROTEIN YCLE"/>
    <property type="match status" value="1"/>
</dbReference>
<dbReference type="GO" id="GO:0016787">
    <property type="term" value="F:hydrolase activity"/>
    <property type="evidence" value="ECO:0007669"/>
    <property type="project" value="UniProtKB-KW"/>
</dbReference>
<protein>
    <submittedName>
        <fullName evidence="3">Alpha/beta hydrolase</fullName>
    </submittedName>
</protein>
<dbReference type="EMBL" id="BJFL01000003">
    <property type="protein sequence ID" value="GDY29489.1"/>
    <property type="molecule type" value="Genomic_DNA"/>
</dbReference>
<organism evidence="3 4">
    <name type="scientific">Gandjariella thermophila</name>
    <dbReference type="NCBI Taxonomy" id="1931992"/>
    <lineage>
        <taxon>Bacteria</taxon>
        <taxon>Bacillati</taxon>
        <taxon>Actinomycetota</taxon>
        <taxon>Actinomycetes</taxon>
        <taxon>Pseudonocardiales</taxon>
        <taxon>Pseudonocardiaceae</taxon>
        <taxon>Gandjariella</taxon>
    </lineage>
</organism>
<dbReference type="Pfam" id="PF00561">
    <property type="entry name" value="Abhydrolase_1"/>
    <property type="match status" value="1"/>
</dbReference>
<dbReference type="AlphaFoldDB" id="A0A4D4J4D8"/>
<dbReference type="SUPFAM" id="SSF53474">
    <property type="entry name" value="alpha/beta-Hydrolases"/>
    <property type="match status" value="1"/>
</dbReference>